<dbReference type="EMBL" id="ADVG01000005">
    <property type="protein sequence ID" value="EFH79704.1"/>
    <property type="molecule type" value="Genomic_DNA"/>
</dbReference>
<evidence type="ECO:0000313" key="2">
    <source>
        <dbReference type="Proteomes" id="UP000004508"/>
    </source>
</evidence>
<proteinExistence type="predicted"/>
<gene>
    <name evidence="1" type="ORF">Krac_0192</name>
</gene>
<sequence>MSTPRGMKCVPRTVETGDRVLIYSDPAHIILQLRHQVPTEEQILEPSFKVAISLTPAEAIAIASDLLNTALPQLAALRATAEAGEEADMAEEQAGG</sequence>
<dbReference type="RefSeq" id="WP_007921731.1">
    <property type="nucleotide sequence ID" value="NZ_ADVG01000005.1"/>
</dbReference>
<reference evidence="1 2" key="1">
    <citation type="journal article" date="2011" name="Stand. Genomic Sci.">
        <title>Non-contiguous finished genome sequence and contextual data of the filamentous soil bacterium Ktedonobacter racemifer type strain (SOSP1-21).</title>
        <authorList>
            <person name="Chang Y.J."/>
            <person name="Land M."/>
            <person name="Hauser L."/>
            <person name="Chertkov O."/>
            <person name="Del Rio T.G."/>
            <person name="Nolan M."/>
            <person name="Copeland A."/>
            <person name="Tice H."/>
            <person name="Cheng J.F."/>
            <person name="Lucas S."/>
            <person name="Han C."/>
            <person name="Goodwin L."/>
            <person name="Pitluck S."/>
            <person name="Ivanova N."/>
            <person name="Ovchinikova G."/>
            <person name="Pati A."/>
            <person name="Chen A."/>
            <person name="Palaniappan K."/>
            <person name="Mavromatis K."/>
            <person name="Liolios K."/>
            <person name="Brettin T."/>
            <person name="Fiebig A."/>
            <person name="Rohde M."/>
            <person name="Abt B."/>
            <person name="Goker M."/>
            <person name="Detter J.C."/>
            <person name="Woyke T."/>
            <person name="Bristow J."/>
            <person name="Eisen J.A."/>
            <person name="Markowitz V."/>
            <person name="Hugenholtz P."/>
            <person name="Kyrpides N.C."/>
            <person name="Klenk H.P."/>
            <person name="Lapidus A."/>
        </authorList>
    </citation>
    <scope>NUCLEOTIDE SEQUENCE [LARGE SCALE GENOMIC DNA]</scope>
    <source>
        <strain evidence="2">DSM 44963</strain>
    </source>
</reference>
<keyword evidence="2" id="KW-1185">Reference proteome</keyword>
<name>D6U743_KTERA</name>
<dbReference type="Proteomes" id="UP000004508">
    <property type="component" value="Unassembled WGS sequence"/>
</dbReference>
<dbReference type="eggNOG" id="ENOG502ZQ0U">
    <property type="taxonomic scope" value="Bacteria"/>
</dbReference>
<dbReference type="OrthoDB" id="9983847at2"/>
<comment type="caution">
    <text evidence="1">The sequence shown here is derived from an EMBL/GenBank/DDBJ whole genome shotgun (WGS) entry which is preliminary data.</text>
</comment>
<organism evidence="1 2">
    <name type="scientific">Ktedonobacter racemifer DSM 44963</name>
    <dbReference type="NCBI Taxonomy" id="485913"/>
    <lineage>
        <taxon>Bacteria</taxon>
        <taxon>Bacillati</taxon>
        <taxon>Chloroflexota</taxon>
        <taxon>Ktedonobacteria</taxon>
        <taxon>Ktedonobacterales</taxon>
        <taxon>Ktedonobacteraceae</taxon>
        <taxon>Ktedonobacter</taxon>
    </lineage>
</organism>
<dbReference type="InParanoid" id="D6U743"/>
<protein>
    <submittedName>
        <fullName evidence="1">AcrA/AcrE family putative membrane-fusion protein</fullName>
    </submittedName>
</protein>
<dbReference type="AlphaFoldDB" id="D6U743"/>
<accession>D6U743</accession>
<evidence type="ECO:0000313" key="1">
    <source>
        <dbReference type="EMBL" id="EFH79704.1"/>
    </source>
</evidence>